<dbReference type="GO" id="GO:0046872">
    <property type="term" value="F:metal ion binding"/>
    <property type="evidence" value="ECO:0007669"/>
    <property type="project" value="UniProtKB-KW"/>
</dbReference>
<dbReference type="GO" id="GO:0006099">
    <property type="term" value="P:tricarboxylic acid cycle"/>
    <property type="evidence" value="ECO:0007669"/>
    <property type="project" value="InterPro"/>
</dbReference>
<keyword evidence="7" id="KW-0472">Membrane</keyword>
<evidence type="ECO:0000256" key="2">
    <source>
        <dbReference type="ARBA" id="ARBA00022617"/>
    </source>
</evidence>
<dbReference type="InterPro" id="IPR014314">
    <property type="entry name" value="Succ_DH_cytb556"/>
</dbReference>
<dbReference type="GO" id="GO:0016020">
    <property type="term" value="C:membrane"/>
    <property type="evidence" value="ECO:0007669"/>
    <property type="project" value="UniProtKB-SubCell"/>
</dbReference>
<dbReference type="CDD" id="cd03499">
    <property type="entry name" value="SQR_TypeC_SdhC"/>
    <property type="match status" value="1"/>
</dbReference>
<evidence type="ECO:0000256" key="5">
    <source>
        <dbReference type="ARBA" id="ARBA00022989"/>
    </source>
</evidence>
<dbReference type="Gene3D" id="1.20.1300.10">
    <property type="entry name" value="Fumarate reductase/succinate dehydrogenase, transmembrane subunit"/>
    <property type="match status" value="1"/>
</dbReference>
<organism evidence="8">
    <name type="scientific">Spumella elongata</name>
    <dbReference type="NCBI Taxonomy" id="89044"/>
    <lineage>
        <taxon>Eukaryota</taxon>
        <taxon>Sar</taxon>
        <taxon>Stramenopiles</taxon>
        <taxon>Ochrophyta</taxon>
        <taxon>Chrysophyceae</taxon>
        <taxon>Chromulinales</taxon>
        <taxon>Chromulinaceae</taxon>
        <taxon>Spumella</taxon>
    </lineage>
</organism>
<evidence type="ECO:0000256" key="4">
    <source>
        <dbReference type="ARBA" id="ARBA00022723"/>
    </source>
</evidence>
<dbReference type="SUPFAM" id="SSF81343">
    <property type="entry name" value="Fumarate reductase respiratory complex transmembrane subunits"/>
    <property type="match status" value="1"/>
</dbReference>
<evidence type="ECO:0000256" key="3">
    <source>
        <dbReference type="ARBA" id="ARBA00022692"/>
    </source>
</evidence>
<dbReference type="GO" id="GO:0009055">
    <property type="term" value="F:electron transfer activity"/>
    <property type="evidence" value="ECO:0007669"/>
    <property type="project" value="InterPro"/>
</dbReference>
<dbReference type="PANTHER" id="PTHR10978:SF5">
    <property type="entry name" value="SUCCINATE DEHYDROGENASE CYTOCHROME B560 SUBUNIT, MITOCHONDRIAL"/>
    <property type="match status" value="1"/>
</dbReference>
<protein>
    <recommendedName>
        <fullName evidence="9">Succinate dehydrogenase cytochrome b560 subunit, mitochondrial</fullName>
    </recommendedName>
</protein>
<keyword evidence="4" id="KW-0479">Metal-binding</keyword>
<evidence type="ECO:0008006" key="9">
    <source>
        <dbReference type="Google" id="ProtNLM"/>
    </source>
</evidence>
<evidence type="ECO:0000313" key="8">
    <source>
        <dbReference type="EMBL" id="CAE0303855.1"/>
    </source>
</evidence>
<dbReference type="NCBIfam" id="TIGR02970">
    <property type="entry name" value="succ_dehyd_cytB"/>
    <property type="match status" value="1"/>
</dbReference>
<dbReference type="GO" id="GO:0005739">
    <property type="term" value="C:mitochondrion"/>
    <property type="evidence" value="ECO:0007669"/>
    <property type="project" value="GOC"/>
</dbReference>
<reference evidence="8" key="1">
    <citation type="submission" date="2021-01" db="EMBL/GenBank/DDBJ databases">
        <authorList>
            <person name="Corre E."/>
            <person name="Pelletier E."/>
            <person name="Niang G."/>
            <person name="Scheremetjew M."/>
            <person name="Finn R."/>
            <person name="Kale V."/>
            <person name="Holt S."/>
            <person name="Cochrane G."/>
            <person name="Meng A."/>
            <person name="Brown T."/>
            <person name="Cohen L."/>
        </authorList>
    </citation>
    <scope>NUCLEOTIDE SEQUENCE</scope>
    <source>
        <strain evidence="8">CCAP 955/1</strain>
    </source>
</reference>
<dbReference type="AlphaFoldDB" id="A0A7S3MID7"/>
<keyword evidence="2" id="KW-0349">Heme</keyword>
<dbReference type="PANTHER" id="PTHR10978">
    <property type="entry name" value="SUCCINATE DEHYDROGENASE CYTOCHROME B560 SUBUNIT"/>
    <property type="match status" value="1"/>
</dbReference>
<accession>A0A7S3MID7</accession>
<keyword evidence="6" id="KW-0408">Iron</keyword>
<keyword evidence="5" id="KW-1133">Transmembrane helix</keyword>
<evidence type="ECO:0000256" key="1">
    <source>
        <dbReference type="ARBA" id="ARBA00004370"/>
    </source>
</evidence>
<dbReference type="Pfam" id="PF01127">
    <property type="entry name" value="Sdh_cyt"/>
    <property type="match status" value="1"/>
</dbReference>
<gene>
    <name evidence="8" type="ORF">SELO1098_LOCUS32713</name>
</gene>
<evidence type="ECO:0000256" key="6">
    <source>
        <dbReference type="ARBA" id="ARBA00023004"/>
    </source>
</evidence>
<dbReference type="InterPro" id="IPR000701">
    <property type="entry name" value="SuccDH_FuR_B_TM-su"/>
</dbReference>
<comment type="subcellular location">
    <subcellularLocation>
        <location evidence="1">Membrane</location>
    </subcellularLocation>
</comment>
<evidence type="ECO:0000256" key="7">
    <source>
        <dbReference type="ARBA" id="ARBA00023136"/>
    </source>
</evidence>
<dbReference type="InterPro" id="IPR034804">
    <property type="entry name" value="SQR/QFR_C/D"/>
</dbReference>
<sequence length="156" mass="16381">MLARSVKSLQVTGVKVASRSFVSSNVNNGSYSEEQAKKGRPISPHVEIYKFPPAALTSITNRVTGGLLSVGMTGIGVLALAGADVSSIMSNIGDISVVGQTAKLSVAFPLVYHYLAGIRHIAWDRNPELLHTDKVTQSSHVLIGSSVAISVVLALL</sequence>
<dbReference type="EMBL" id="HBIC01063775">
    <property type="protein sequence ID" value="CAE0303855.1"/>
    <property type="molecule type" value="Transcribed_RNA"/>
</dbReference>
<name>A0A7S3MID7_9STRA</name>
<proteinExistence type="predicted"/>
<keyword evidence="3" id="KW-0812">Transmembrane</keyword>
<dbReference type="GO" id="GO:0006121">
    <property type="term" value="P:mitochondrial electron transport, succinate to ubiquinone"/>
    <property type="evidence" value="ECO:0007669"/>
    <property type="project" value="TreeGrafter"/>
</dbReference>